<gene>
    <name evidence="6" type="ORF">A4X20_07590</name>
</gene>
<name>A0A178LPQ6_MYCIR</name>
<dbReference type="PRINTS" id="PR00038">
    <property type="entry name" value="HTHLUXR"/>
</dbReference>
<dbReference type="SUPFAM" id="SSF52172">
    <property type="entry name" value="CheY-like"/>
    <property type="match status" value="1"/>
</dbReference>
<sequence length="222" mass="23919">MSGGGQQRSDRGVDRAPPVRIVLVDDHEMVIEGLKAMLAAFGSRVSVVGQAVGAERAMSVVADLDPDIVLCDVRMQGSSGLDVCRHLRARDPARKVVMLSVYDDEQYLFQALRVGAAGYLLKSISSEELVRQLELVHGGQTAIDPTMAGRVVEWPGARQGLTQRESEILELVVNGLSNRAIAAKLVIGDETVKTHLSSIYRKLGVSDRTGAVATALREGIFQ</sequence>
<dbReference type="SMART" id="SM00421">
    <property type="entry name" value="HTH_LUXR"/>
    <property type="match status" value="1"/>
</dbReference>
<evidence type="ECO:0000256" key="3">
    <source>
        <dbReference type="PROSITE-ProRule" id="PRU00169"/>
    </source>
</evidence>
<dbReference type="CDD" id="cd06170">
    <property type="entry name" value="LuxR_C_like"/>
    <property type="match status" value="1"/>
</dbReference>
<dbReference type="Pfam" id="PF00196">
    <property type="entry name" value="GerE"/>
    <property type="match status" value="1"/>
</dbReference>
<dbReference type="PROSITE" id="PS50110">
    <property type="entry name" value="RESPONSE_REGULATORY"/>
    <property type="match status" value="1"/>
</dbReference>
<dbReference type="SMART" id="SM00448">
    <property type="entry name" value="REC"/>
    <property type="match status" value="1"/>
</dbReference>
<feature type="modified residue" description="4-aspartylphosphate" evidence="3">
    <location>
        <position position="72"/>
    </location>
</feature>
<dbReference type="PROSITE" id="PS00622">
    <property type="entry name" value="HTH_LUXR_1"/>
    <property type="match status" value="1"/>
</dbReference>
<dbReference type="InterPro" id="IPR016032">
    <property type="entry name" value="Sig_transdc_resp-reg_C-effctor"/>
</dbReference>
<feature type="domain" description="Response regulatory" evidence="5">
    <location>
        <begin position="20"/>
        <end position="137"/>
    </location>
</feature>
<proteinExistence type="predicted"/>
<keyword evidence="2 6" id="KW-0238">DNA-binding</keyword>
<dbReference type="InterPro" id="IPR011006">
    <property type="entry name" value="CheY-like_superfamily"/>
</dbReference>
<evidence type="ECO:0000259" key="4">
    <source>
        <dbReference type="PROSITE" id="PS50043"/>
    </source>
</evidence>
<dbReference type="CDD" id="cd17535">
    <property type="entry name" value="REC_NarL-like"/>
    <property type="match status" value="1"/>
</dbReference>
<dbReference type="InterPro" id="IPR001789">
    <property type="entry name" value="Sig_transdc_resp-reg_receiver"/>
</dbReference>
<evidence type="ECO:0000256" key="1">
    <source>
        <dbReference type="ARBA" id="ARBA00022553"/>
    </source>
</evidence>
<dbReference type="GO" id="GO:0006355">
    <property type="term" value="P:regulation of DNA-templated transcription"/>
    <property type="evidence" value="ECO:0007669"/>
    <property type="project" value="InterPro"/>
</dbReference>
<accession>A0A178LPQ6</accession>
<dbReference type="AlphaFoldDB" id="A0A178LPQ6"/>
<dbReference type="Pfam" id="PF00072">
    <property type="entry name" value="Response_reg"/>
    <property type="match status" value="1"/>
</dbReference>
<reference evidence="6 7" key="1">
    <citation type="submission" date="2016-04" db="EMBL/GenBank/DDBJ databases">
        <title>Draft Genome Sequences of Staphylococcus capitis Strain H36, S. capitis Strain H65, S. cohnii Strain H62, S. hominis Strain H69, Mycobacterium iranicum Strain H39, Plantibacter sp. Strain H53, Pseudomonas oryzihabitans Strain H72, and Microbacterium sp. Strain H83, isolated from residential settings.</title>
        <authorList>
            <person name="Lymperopoulou D."/>
            <person name="Adams R.I."/>
            <person name="Lindow S."/>
            <person name="Coil D.A."/>
            <person name="Jospin G."/>
            <person name="Eisen J.A."/>
        </authorList>
    </citation>
    <scope>NUCLEOTIDE SEQUENCE [LARGE SCALE GENOMIC DNA]</scope>
    <source>
        <strain evidence="6 7">H39</strain>
    </source>
</reference>
<keyword evidence="1 3" id="KW-0597">Phosphoprotein</keyword>
<dbReference type="Gene3D" id="3.40.50.2300">
    <property type="match status" value="1"/>
</dbReference>
<organism evidence="6 7">
    <name type="scientific">Mycolicibacterium iranicum</name>
    <name type="common">Mycobacterium iranicum</name>
    <dbReference type="NCBI Taxonomy" id="912594"/>
    <lineage>
        <taxon>Bacteria</taxon>
        <taxon>Bacillati</taxon>
        <taxon>Actinomycetota</taxon>
        <taxon>Actinomycetes</taxon>
        <taxon>Mycobacteriales</taxon>
        <taxon>Mycobacteriaceae</taxon>
        <taxon>Mycolicibacterium</taxon>
    </lineage>
</organism>
<evidence type="ECO:0000313" key="7">
    <source>
        <dbReference type="Proteomes" id="UP000078396"/>
    </source>
</evidence>
<feature type="domain" description="HTH luxR-type" evidence="4">
    <location>
        <begin position="155"/>
        <end position="219"/>
    </location>
</feature>
<dbReference type="InterPro" id="IPR058245">
    <property type="entry name" value="NreC/VraR/RcsB-like_REC"/>
</dbReference>
<evidence type="ECO:0000259" key="5">
    <source>
        <dbReference type="PROSITE" id="PS50110"/>
    </source>
</evidence>
<dbReference type="OrthoDB" id="9816529at2"/>
<dbReference type="GO" id="GO:0000160">
    <property type="term" value="P:phosphorelay signal transduction system"/>
    <property type="evidence" value="ECO:0007669"/>
    <property type="project" value="InterPro"/>
</dbReference>
<dbReference type="InterPro" id="IPR000792">
    <property type="entry name" value="Tscrpt_reg_LuxR_C"/>
</dbReference>
<dbReference type="Proteomes" id="UP000078396">
    <property type="component" value="Unassembled WGS sequence"/>
</dbReference>
<evidence type="ECO:0000256" key="2">
    <source>
        <dbReference type="ARBA" id="ARBA00023125"/>
    </source>
</evidence>
<dbReference type="eggNOG" id="COG2197">
    <property type="taxonomic scope" value="Bacteria"/>
</dbReference>
<comment type="caution">
    <text evidence="6">The sequence shown here is derived from an EMBL/GenBank/DDBJ whole genome shotgun (WGS) entry which is preliminary data.</text>
</comment>
<dbReference type="InterPro" id="IPR039420">
    <property type="entry name" value="WalR-like"/>
</dbReference>
<dbReference type="STRING" id="912594.AWC12_06600"/>
<dbReference type="SUPFAM" id="SSF46894">
    <property type="entry name" value="C-terminal effector domain of the bipartite response regulators"/>
    <property type="match status" value="1"/>
</dbReference>
<dbReference type="PROSITE" id="PS50043">
    <property type="entry name" value="HTH_LUXR_2"/>
    <property type="match status" value="1"/>
</dbReference>
<protein>
    <submittedName>
        <fullName evidence="6">DNA-binding response regulator</fullName>
    </submittedName>
</protein>
<dbReference type="RefSeq" id="WP_064283814.1">
    <property type="nucleotide sequence ID" value="NZ_LWCS01000043.1"/>
</dbReference>
<dbReference type="GO" id="GO:0003677">
    <property type="term" value="F:DNA binding"/>
    <property type="evidence" value="ECO:0007669"/>
    <property type="project" value="UniProtKB-KW"/>
</dbReference>
<evidence type="ECO:0000313" key="6">
    <source>
        <dbReference type="EMBL" id="OAN34547.1"/>
    </source>
</evidence>
<dbReference type="EMBL" id="LWCS01000043">
    <property type="protein sequence ID" value="OAN34547.1"/>
    <property type="molecule type" value="Genomic_DNA"/>
</dbReference>
<dbReference type="PANTHER" id="PTHR43214">
    <property type="entry name" value="TWO-COMPONENT RESPONSE REGULATOR"/>
    <property type="match status" value="1"/>
</dbReference>